<comment type="caution">
    <text evidence="1">The sequence shown here is derived from an EMBL/GenBank/DDBJ whole genome shotgun (WGS) entry which is preliminary data.</text>
</comment>
<keyword evidence="2" id="KW-1185">Reference proteome</keyword>
<dbReference type="AlphaFoldDB" id="A0A8X7CPU8"/>
<organism evidence="1 2">
    <name type="scientific">Trichonephila inaurata madagascariensis</name>
    <dbReference type="NCBI Taxonomy" id="2747483"/>
    <lineage>
        <taxon>Eukaryota</taxon>
        <taxon>Metazoa</taxon>
        <taxon>Ecdysozoa</taxon>
        <taxon>Arthropoda</taxon>
        <taxon>Chelicerata</taxon>
        <taxon>Arachnida</taxon>
        <taxon>Araneae</taxon>
        <taxon>Araneomorphae</taxon>
        <taxon>Entelegynae</taxon>
        <taxon>Araneoidea</taxon>
        <taxon>Nephilidae</taxon>
        <taxon>Trichonephila</taxon>
        <taxon>Trichonephila inaurata</taxon>
    </lineage>
</organism>
<dbReference type="EMBL" id="BMAV01019113">
    <property type="protein sequence ID" value="GFY71827.1"/>
    <property type="molecule type" value="Genomic_DNA"/>
</dbReference>
<name>A0A8X7CPU8_9ARAC</name>
<sequence length="79" mass="9121">MRTYDPLYERNNWYLFFSPASQRGLAPLALIHCGVNTRVTLHTFTSRYTLGLEGHRTLIRQRGYDVESASNPKVYSISL</sequence>
<protein>
    <submittedName>
        <fullName evidence="1">Uncharacterized protein</fullName>
    </submittedName>
</protein>
<proteinExistence type="predicted"/>
<dbReference type="Proteomes" id="UP000886998">
    <property type="component" value="Unassembled WGS sequence"/>
</dbReference>
<gene>
    <name evidence="1" type="ORF">TNIN_41151</name>
</gene>
<evidence type="ECO:0000313" key="1">
    <source>
        <dbReference type="EMBL" id="GFY71827.1"/>
    </source>
</evidence>
<reference evidence="1" key="1">
    <citation type="submission" date="2020-08" db="EMBL/GenBank/DDBJ databases">
        <title>Multicomponent nature underlies the extraordinary mechanical properties of spider dragline silk.</title>
        <authorList>
            <person name="Kono N."/>
            <person name="Nakamura H."/>
            <person name="Mori M."/>
            <person name="Yoshida Y."/>
            <person name="Ohtoshi R."/>
            <person name="Malay A.D."/>
            <person name="Moran D.A.P."/>
            <person name="Tomita M."/>
            <person name="Numata K."/>
            <person name="Arakawa K."/>
        </authorList>
    </citation>
    <scope>NUCLEOTIDE SEQUENCE</scope>
</reference>
<accession>A0A8X7CPU8</accession>
<evidence type="ECO:0000313" key="2">
    <source>
        <dbReference type="Proteomes" id="UP000886998"/>
    </source>
</evidence>